<name>A0A3Q3API1_KRYMA</name>
<dbReference type="InterPro" id="IPR014710">
    <property type="entry name" value="RmlC-like_jellyroll"/>
</dbReference>
<sequence>MRNAEPCPQFFLPAMMELQRNLTKAFHPSRNLGATDKSQRSRKQHNYFSSCSVFGVCFYQSVSTILHMSSSDGGEMASPLNKIDLIKKSVHKEVLKSPRRQEHGKPGVSTARWEPGGPAPESVHKRPPAETSSRVGKDVSAFLQKVNQTIRSKPPKKSTVKAPLLPPPEPEDDFFILEDDAPLWVSIPSRNVTKKRQKPSRTSSSDKESVAESEPKDRPVKQQEPETADNKPDIQAVNQKTNDHKKKTNEKSNESENFKDSLSGPEGFPAGDPMEQQKPKKKKKTKTISSEALRWTCDLSRVSPASRTVTAGDRHQLPVTRNGEAVKKNGWMDGWISSEESVEAEGPEGRAGVEAEQPAQKTQPEKRKSAGRKSRKDGKETTPTKRTGTIKESRKRPRGLAETAAADGVWGERNPELSDEAPAGTEHLGSFSDKEIRKSEADEETKQTKPSAESADSSSKELVRRRRRRKPTGCWWVSSGEAENPLPPKKPKQNNKEPSAAPSTVRDKKDKPNRGRNQKRPAQSNETKGGTNEQTKKSKTKGKKVKEPDGIIGAAEEKREIPDEDVDQEKSSPLVFTPRDLSLHSGGQIFQRVYHNSSSENISVPSSAPEDQPRNPELPKRRRKPPQNWWEVGPASSPPQRLHSKEPEPQGELKKPHKQQKPGLGAAAAGCKPPGGALATPLRPLATPKSSKRSEAAIRDIFTSAAETPAPLASRGAHQSKRRLVTPRPAAQEDAGSTAGSRDGGERSGAQHKLQSPPGRMSFLEDTLRVVRSGPSSMIEMEKYEGGDADLQPPRVQMVLSASDLCSAPLKPLTLHSKDKSALTEWFQSLWSSAADDDAVITPDHFQWYFYQDRALGIQADLNSTSICSGKLLMGSFSKKPLWVDHSATTVFNLLTSSVSVTVDGSVSRYSPGQAFMVECGQAYSIHNTNAQPAVLYFTRVSAESSD</sequence>
<feature type="compositionally biased region" description="Basic and acidic residues" evidence="1">
    <location>
        <begin position="249"/>
        <end position="259"/>
    </location>
</feature>
<evidence type="ECO:0000313" key="4">
    <source>
        <dbReference type="Proteomes" id="UP000264800"/>
    </source>
</evidence>
<reference evidence="3" key="2">
    <citation type="submission" date="2025-09" db="UniProtKB">
        <authorList>
            <consortium name="Ensembl"/>
        </authorList>
    </citation>
    <scope>IDENTIFICATION</scope>
</reference>
<feature type="compositionally biased region" description="Low complexity" evidence="1">
    <location>
        <begin position="661"/>
        <end position="679"/>
    </location>
</feature>
<feature type="compositionally biased region" description="Polar residues" evidence="1">
    <location>
        <begin position="520"/>
        <end position="533"/>
    </location>
</feature>
<feature type="compositionally biased region" description="Basic and acidic residues" evidence="1">
    <location>
        <begin position="545"/>
        <end position="561"/>
    </location>
</feature>
<evidence type="ECO:0000259" key="2">
    <source>
        <dbReference type="Pfam" id="PF11699"/>
    </source>
</evidence>
<proteinExistence type="predicted"/>
<feature type="compositionally biased region" description="Basic and acidic residues" evidence="1">
    <location>
        <begin position="204"/>
        <end position="232"/>
    </location>
</feature>
<dbReference type="Ensembl" id="ENSKMAT00000013596.1">
    <property type="protein sequence ID" value="ENSKMAP00000013389.1"/>
    <property type="gene ID" value="ENSKMAG00000010037.1"/>
</dbReference>
<evidence type="ECO:0000256" key="1">
    <source>
        <dbReference type="SAM" id="MobiDB-lite"/>
    </source>
</evidence>
<dbReference type="STRING" id="37003.ENSKMAP00000013389"/>
<keyword evidence="4" id="KW-1185">Reference proteome</keyword>
<dbReference type="InterPro" id="IPR011051">
    <property type="entry name" value="RmlC_Cupin_sf"/>
</dbReference>
<dbReference type="Pfam" id="PF11699">
    <property type="entry name" value="CENP-C_C"/>
    <property type="match status" value="1"/>
</dbReference>
<dbReference type="InterPro" id="IPR025974">
    <property type="entry name" value="Mif2/CENP-C_cupin"/>
</dbReference>
<feature type="compositionally biased region" description="Acidic residues" evidence="1">
    <location>
        <begin position="169"/>
        <end position="181"/>
    </location>
</feature>
<feature type="compositionally biased region" description="Low complexity" evidence="1">
    <location>
        <begin position="597"/>
        <end position="607"/>
    </location>
</feature>
<accession>A0A3Q3API1</accession>
<dbReference type="OMA" id="HSATTIF"/>
<dbReference type="GeneTree" id="ENSGT00940000168651"/>
<dbReference type="Proteomes" id="UP000264800">
    <property type="component" value="Unplaced"/>
</dbReference>
<feature type="compositionally biased region" description="Polar residues" evidence="1">
    <location>
        <begin position="448"/>
        <end position="457"/>
    </location>
</feature>
<organism evidence="3 4">
    <name type="scientific">Kryptolebias marmoratus</name>
    <name type="common">Mangrove killifish</name>
    <name type="synonym">Rivulus marmoratus</name>
    <dbReference type="NCBI Taxonomy" id="37003"/>
    <lineage>
        <taxon>Eukaryota</taxon>
        <taxon>Metazoa</taxon>
        <taxon>Chordata</taxon>
        <taxon>Craniata</taxon>
        <taxon>Vertebrata</taxon>
        <taxon>Euteleostomi</taxon>
        <taxon>Actinopterygii</taxon>
        <taxon>Neopterygii</taxon>
        <taxon>Teleostei</taxon>
        <taxon>Neoteleostei</taxon>
        <taxon>Acanthomorphata</taxon>
        <taxon>Ovalentaria</taxon>
        <taxon>Atherinomorphae</taxon>
        <taxon>Cyprinodontiformes</taxon>
        <taxon>Rivulidae</taxon>
        <taxon>Kryptolebias</taxon>
    </lineage>
</organism>
<dbReference type="SUPFAM" id="SSF51182">
    <property type="entry name" value="RmlC-like cupins"/>
    <property type="match status" value="1"/>
</dbReference>
<feature type="compositionally biased region" description="Basic and acidic residues" evidence="1">
    <location>
        <begin position="94"/>
        <end position="105"/>
    </location>
</feature>
<evidence type="ECO:0000313" key="3">
    <source>
        <dbReference type="Ensembl" id="ENSKMAP00000013389.1"/>
    </source>
</evidence>
<reference evidence="3" key="1">
    <citation type="submission" date="2025-08" db="UniProtKB">
        <authorList>
            <consortium name="Ensembl"/>
        </authorList>
    </citation>
    <scope>IDENTIFICATION</scope>
</reference>
<protein>
    <submittedName>
        <fullName evidence="3">Serine/arginine repetitive matrix protein 1-like</fullName>
    </submittedName>
</protein>
<feature type="compositionally biased region" description="Basic and acidic residues" evidence="1">
    <location>
        <begin position="643"/>
        <end position="654"/>
    </location>
</feature>
<feature type="region of interest" description="Disordered" evidence="1">
    <location>
        <begin position="94"/>
        <end position="762"/>
    </location>
</feature>
<dbReference type="AlphaFoldDB" id="A0A3Q3API1"/>
<dbReference type="Gene3D" id="2.60.120.10">
    <property type="entry name" value="Jelly Rolls"/>
    <property type="match status" value="1"/>
</dbReference>
<feature type="domain" description="Mif2/CENP-C cupin" evidence="2">
    <location>
        <begin position="862"/>
        <end position="939"/>
    </location>
</feature>
<feature type="compositionally biased region" description="Basic and acidic residues" evidence="1">
    <location>
        <begin position="432"/>
        <end position="447"/>
    </location>
</feature>